<organism evidence="1 2">
    <name type="scientific">Gimibacter soli</name>
    <dbReference type="NCBI Taxonomy" id="3024400"/>
    <lineage>
        <taxon>Bacteria</taxon>
        <taxon>Pseudomonadati</taxon>
        <taxon>Pseudomonadota</taxon>
        <taxon>Alphaproteobacteria</taxon>
        <taxon>Kordiimonadales</taxon>
        <taxon>Temperatibacteraceae</taxon>
        <taxon>Gimibacter</taxon>
    </lineage>
</organism>
<dbReference type="EMBL" id="CP116805">
    <property type="protein sequence ID" value="WCL53500.1"/>
    <property type="molecule type" value="Genomic_DNA"/>
</dbReference>
<dbReference type="Pfam" id="PF07310">
    <property type="entry name" value="PAS_5"/>
    <property type="match status" value="1"/>
</dbReference>
<dbReference type="Proteomes" id="UP001217500">
    <property type="component" value="Chromosome"/>
</dbReference>
<evidence type="ECO:0000313" key="2">
    <source>
        <dbReference type="Proteomes" id="UP001217500"/>
    </source>
</evidence>
<dbReference type="AlphaFoldDB" id="A0AAE9XRC7"/>
<dbReference type="InterPro" id="IPR009922">
    <property type="entry name" value="DUF1457"/>
</dbReference>
<evidence type="ECO:0000313" key="1">
    <source>
        <dbReference type="EMBL" id="WCL53500.1"/>
    </source>
</evidence>
<protein>
    <submittedName>
        <fullName evidence="1">PAS domain-containing protein</fullName>
    </submittedName>
</protein>
<accession>A0AAE9XRC7</accession>
<gene>
    <name evidence="1" type="ORF">PH603_13230</name>
</gene>
<dbReference type="KEGG" id="gso:PH603_13230"/>
<sequence length="187" mass="21238">MDLMAYEAERARLSDIDEQNALLWFRNVLETRAVTPRHSSLQAILAHYRALQGEKGGMPPRSAMRPAALKAHLPYIFWMEIQTEDLSKPECIRPVDLRFRVFGSQLAEMVGMEMTGRSLADAPFEKSRELAVLGIKVAAEMRDVIRVKGPFLVRDAMPMYLEALLMPFADDQGRPRFLLGEAHDVTH</sequence>
<proteinExistence type="predicted"/>
<keyword evidence="2" id="KW-1185">Reference proteome</keyword>
<reference evidence="1" key="1">
    <citation type="submission" date="2023-01" db="EMBL/GenBank/DDBJ databases">
        <title>The genome sequence of Kordiimonadaceae bacterium 6D33.</title>
        <authorList>
            <person name="Liu Y."/>
        </authorList>
    </citation>
    <scope>NUCLEOTIDE SEQUENCE</scope>
    <source>
        <strain evidence="1">6D33</strain>
    </source>
</reference>
<name>A0AAE9XRC7_9PROT</name>
<dbReference type="RefSeq" id="WP_289503012.1">
    <property type="nucleotide sequence ID" value="NZ_CP116805.1"/>
</dbReference>